<evidence type="ECO:0000313" key="1">
    <source>
        <dbReference type="EMBL" id="KAJ2972557.1"/>
    </source>
</evidence>
<dbReference type="EMBL" id="JANSHE010005127">
    <property type="protein sequence ID" value="KAJ2972557.1"/>
    <property type="molecule type" value="Genomic_DNA"/>
</dbReference>
<gene>
    <name evidence="1" type="ORF">NUW54_g12243</name>
</gene>
<organism evidence="1 2">
    <name type="scientific">Trametes sanguinea</name>
    <dbReference type="NCBI Taxonomy" id="158606"/>
    <lineage>
        <taxon>Eukaryota</taxon>
        <taxon>Fungi</taxon>
        <taxon>Dikarya</taxon>
        <taxon>Basidiomycota</taxon>
        <taxon>Agaricomycotina</taxon>
        <taxon>Agaricomycetes</taxon>
        <taxon>Polyporales</taxon>
        <taxon>Polyporaceae</taxon>
        <taxon>Trametes</taxon>
    </lineage>
</organism>
<protein>
    <submittedName>
        <fullName evidence="1">Uncharacterized protein</fullName>
    </submittedName>
</protein>
<reference evidence="1" key="1">
    <citation type="submission" date="2022-08" db="EMBL/GenBank/DDBJ databases">
        <title>Genome Sequence of Pycnoporus sanguineus.</title>
        <authorList>
            <person name="Buettner E."/>
        </authorList>
    </citation>
    <scope>NUCLEOTIDE SEQUENCE</scope>
    <source>
        <strain evidence="1">CG-C14</strain>
    </source>
</reference>
<keyword evidence="2" id="KW-1185">Reference proteome</keyword>
<proteinExistence type="predicted"/>
<sequence>MSKVVLGSGDDKSFVRACRVKFLAFEAAIRATAPDFQPFWERDISVEPIALSTANSPGVPLPNGDSVQHDRKPIVLADVRRIIEESTGWQLPGNVPYEAKERLIKGFMDHWSEAATSCFDGVLADLREKTLQEAKGHFGRFPPLERHVKPILLQHLAKHEGRSRDVLMKAVEREKSPYGTQAVSRFRQLRFRWLARYKEVAIRKVQMHRSYMSEPWLTREQRAISALSELGIQVTGSEIYGLVPLAKYEDELIVMADVRSYFSVTSERFSDDVPEEIKANLLLRFVESVQDHLVNELLRTSDAAERLQKLVEEDPHIKRRRVMLRDKCKRLVEIKGKLHRVVL</sequence>
<evidence type="ECO:0000313" key="2">
    <source>
        <dbReference type="Proteomes" id="UP001144978"/>
    </source>
</evidence>
<comment type="caution">
    <text evidence="1">The sequence shown here is derived from an EMBL/GenBank/DDBJ whole genome shotgun (WGS) entry which is preliminary data.</text>
</comment>
<name>A0ACC1N0Y0_9APHY</name>
<accession>A0ACC1N0Y0</accession>
<dbReference type="Proteomes" id="UP001144978">
    <property type="component" value="Unassembled WGS sequence"/>
</dbReference>